<feature type="compositionally biased region" description="Basic and acidic residues" evidence="2">
    <location>
        <begin position="724"/>
        <end position="753"/>
    </location>
</feature>
<dbReference type="GO" id="GO:0003723">
    <property type="term" value="F:RNA binding"/>
    <property type="evidence" value="ECO:0000318"/>
    <property type="project" value="GO_Central"/>
</dbReference>
<feature type="compositionally biased region" description="Basic residues" evidence="2">
    <location>
        <begin position="785"/>
        <end position="798"/>
    </location>
</feature>
<feature type="domain" description="PWI" evidence="3">
    <location>
        <begin position="27"/>
        <end position="125"/>
    </location>
</feature>
<feature type="compositionally biased region" description="Basic and acidic residues" evidence="2">
    <location>
        <begin position="663"/>
        <end position="696"/>
    </location>
</feature>
<evidence type="ECO:0000256" key="2">
    <source>
        <dbReference type="SAM" id="MobiDB-lite"/>
    </source>
</evidence>
<dbReference type="Gramene" id="Solyc09g030390.3.1">
    <property type="protein sequence ID" value="Solyc09g030390.3.1"/>
    <property type="gene ID" value="Solyc09g030390.3"/>
</dbReference>
<feature type="compositionally biased region" description="Basic and acidic residues" evidence="2">
    <location>
        <begin position="250"/>
        <end position="264"/>
    </location>
</feature>
<dbReference type="PROSITE" id="PS51025">
    <property type="entry name" value="PWI"/>
    <property type="match status" value="1"/>
</dbReference>
<feature type="compositionally biased region" description="Basic and acidic residues" evidence="2">
    <location>
        <begin position="143"/>
        <end position="180"/>
    </location>
</feature>
<dbReference type="InterPro" id="IPR052225">
    <property type="entry name" value="Ser/Arg_repetitive_matrix"/>
</dbReference>
<evidence type="ECO:0000313" key="5">
    <source>
        <dbReference type="Proteomes" id="UP000004994"/>
    </source>
</evidence>
<evidence type="ECO:0000256" key="1">
    <source>
        <dbReference type="ARBA" id="ARBA00022664"/>
    </source>
</evidence>
<feature type="compositionally biased region" description="Basic residues" evidence="2">
    <location>
        <begin position="274"/>
        <end position="382"/>
    </location>
</feature>
<dbReference type="EnsemblPlants" id="Solyc09g030390.3.1">
    <property type="protein sequence ID" value="Solyc09g030390.3.1"/>
    <property type="gene ID" value="Solyc09g030390.3"/>
</dbReference>
<dbReference type="GO" id="GO:0005681">
    <property type="term" value="C:spliceosomal complex"/>
    <property type="evidence" value="ECO:0000318"/>
    <property type="project" value="GO_Central"/>
</dbReference>
<evidence type="ECO:0000259" key="3">
    <source>
        <dbReference type="PROSITE" id="PS51025"/>
    </source>
</evidence>
<dbReference type="PANTHER" id="PTHR23148">
    <property type="entry name" value="SERINE/ARGININE REGULATED NUCLEAR MATRIX PROTEIN"/>
    <property type="match status" value="1"/>
</dbReference>
<feature type="region of interest" description="Disordered" evidence="2">
    <location>
        <begin position="143"/>
        <end position="898"/>
    </location>
</feature>
<organism evidence="4">
    <name type="scientific">Solanum lycopersicum</name>
    <name type="common">Tomato</name>
    <name type="synonym">Lycopersicon esculentum</name>
    <dbReference type="NCBI Taxonomy" id="4081"/>
    <lineage>
        <taxon>Eukaryota</taxon>
        <taxon>Viridiplantae</taxon>
        <taxon>Streptophyta</taxon>
        <taxon>Embryophyta</taxon>
        <taxon>Tracheophyta</taxon>
        <taxon>Spermatophyta</taxon>
        <taxon>Magnoliopsida</taxon>
        <taxon>eudicotyledons</taxon>
        <taxon>Gunneridae</taxon>
        <taxon>Pentapetalae</taxon>
        <taxon>asterids</taxon>
        <taxon>lamiids</taxon>
        <taxon>Solanales</taxon>
        <taxon>Solanaceae</taxon>
        <taxon>Solanoideae</taxon>
        <taxon>Solaneae</taxon>
        <taxon>Solanum</taxon>
        <taxon>Solanum subgen. Lycopersicon</taxon>
    </lineage>
</organism>
<dbReference type="PANTHER" id="PTHR23148:SF0">
    <property type="entry name" value="SERINE_ARGININE REPETITIVE MATRIX PROTEIN 1"/>
    <property type="match status" value="1"/>
</dbReference>
<gene>
    <name evidence="4" type="primary">LOC101263053</name>
</gene>
<dbReference type="SMART" id="SM00311">
    <property type="entry name" value="PWI"/>
    <property type="match status" value="1"/>
</dbReference>
<feature type="compositionally biased region" description="Basic and acidic residues" evidence="2">
    <location>
        <begin position="544"/>
        <end position="556"/>
    </location>
</feature>
<dbReference type="InterPro" id="IPR036483">
    <property type="entry name" value="PWI_dom_sf"/>
</dbReference>
<dbReference type="PaxDb" id="4081-Solyc09g030390.2.1"/>
<feature type="compositionally biased region" description="Polar residues" evidence="2">
    <location>
        <begin position="199"/>
        <end position="211"/>
    </location>
</feature>
<dbReference type="Proteomes" id="UP000004994">
    <property type="component" value="Chromosome 9"/>
</dbReference>
<feature type="compositionally biased region" description="Basic residues" evidence="2">
    <location>
        <begin position="833"/>
        <end position="856"/>
    </location>
</feature>
<dbReference type="GO" id="GO:0048024">
    <property type="term" value="P:regulation of mRNA splicing, via spliceosome"/>
    <property type="evidence" value="ECO:0000318"/>
    <property type="project" value="GO_Central"/>
</dbReference>
<feature type="compositionally biased region" description="Basic and acidic residues" evidence="2">
    <location>
        <begin position="522"/>
        <end position="535"/>
    </location>
</feature>
<dbReference type="OMA" id="EPWAKRD"/>
<feature type="compositionally biased region" description="Low complexity" evidence="2">
    <location>
        <begin position="405"/>
        <end position="430"/>
    </location>
</feature>
<protein>
    <recommendedName>
        <fullName evidence="3">PWI domain-containing protein</fullName>
    </recommendedName>
</protein>
<dbReference type="InterPro" id="IPR002483">
    <property type="entry name" value="PWI_dom"/>
</dbReference>
<dbReference type="SUPFAM" id="SSF101233">
    <property type="entry name" value="PWI domain"/>
    <property type="match status" value="1"/>
</dbReference>
<reference evidence="4" key="2">
    <citation type="submission" date="2019-01" db="UniProtKB">
        <authorList>
            <consortium name="EnsemblPlants"/>
        </authorList>
    </citation>
    <scope>IDENTIFICATION</scope>
    <source>
        <strain evidence="4">cv. Heinz 1706</strain>
    </source>
</reference>
<feature type="compositionally biased region" description="Polar residues" evidence="2">
    <location>
        <begin position="226"/>
        <end position="236"/>
    </location>
</feature>
<reference evidence="4" key="1">
    <citation type="journal article" date="2012" name="Nature">
        <title>The tomato genome sequence provides insights into fleshy fruit evolution.</title>
        <authorList>
            <consortium name="Tomato Genome Consortium"/>
        </authorList>
    </citation>
    <scope>NUCLEOTIDE SEQUENCE [LARGE SCALE GENOMIC DNA]</scope>
    <source>
        <strain evidence="4">cv. Heinz 1706</strain>
    </source>
</reference>
<evidence type="ECO:0000313" key="4">
    <source>
        <dbReference type="EnsemblPlants" id="Solyc09g030390.3.1"/>
    </source>
</evidence>
<name>A0A3Q7HZW4_SOLLC</name>
<dbReference type="Gene3D" id="1.20.1390.10">
    <property type="entry name" value="PWI domain"/>
    <property type="match status" value="1"/>
</dbReference>
<feature type="compositionally biased region" description="Basic and acidic residues" evidence="2">
    <location>
        <begin position="866"/>
        <end position="898"/>
    </location>
</feature>
<dbReference type="STRING" id="4081.A0A3Q7HZW4"/>
<feature type="compositionally biased region" description="Basic and acidic residues" evidence="2">
    <location>
        <begin position="617"/>
        <end position="648"/>
    </location>
</feature>
<feature type="compositionally biased region" description="Basic residues" evidence="2">
    <location>
        <begin position="714"/>
        <end position="723"/>
    </location>
</feature>
<dbReference type="OrthoDB" id="163257at2759"/>
<dbReference type="RefSeq" id="XP_004246955.1">
    <property type="nucleotide sequence ID" value="XM_004246907.5"/>
</dbReference>
<proteinExistence type="predicted"/>
<feature type="compositionally biased region" description="Acidic residues" evidence="2">
    <location>
        <begin position="804"/>
        <end position="813"/>
    </location>
</feature>
<keyword evidence="1" id="KW-0507">mRNA processing</keyword>
<dbReference type="GeneID" id="101263053"/>
<dbReference type="FunCoup" id="A0A3Q7HZW4">
    <property type="interactions" value="1164"/>
</dbReference>
<dbReference type="GO" id="GO:0006397">
    <property type="term" value="P:mRNA processing"/>
    <property type="evidence" value="ECO:0007669"/>
    <property type="project" value="UniProtKB-KW"/>
</dbReference>
<dbReference type="Pfam" id="PF01480">
    <property type="entry name" value="PWI"/>
    <property type="match status" value="1"/>
</dbReference>
<keyword evidence="5" id="KW-1185">Reference proteome</keyword>
<sequence>MSGGFFRGTSAEQDTRFSNKQAKLLKSQKFAPELEHLVDMTKVKMDVIKPWIAKRVTELIGFEDEVLINFIYSLLERKVANGKELQISLTGFMERNTAKFMKELWALLLSAQNNASGVPQQFLEAKEEEMRNNKAEMDRIANEIQKKKERDNRELNQEKRKKMDDYGSDLRQKNTSREPTPKQQLQVRLMDNLDPVERNGSSVRNRVSKSPRSADHSLSPRKSRPISKSFSNSRSYSGERHRSRSTSGSPEERRRRSLSSERAYRSAPKCSVSPRRKHSPRQSHSPPRHRRRSTSRVRRRSPSPARYRRHSPFQRRSRSPLRRRSRSPLRRRSRSPLQRRSRSPLRRRSRSPLRRRSRSPIRRRSRSSHRHRSRSPIWRRSRSPIWCRSRSPSRHSPVRYRSRSPFKCQSPLRRRTPSPTQRRSPSPVSRGYHRSPLSPRQRSPFLAQRKTSIFGRKRSLTPARRSLSSQESLSPSPIYRRSPSPIRKRISKNERSPFQSPRGRIRSREKYSSIRYASPVKTEAHKGSRSLERRRSSSGSPQKRIYDRKDSREKDLPLPPQLSRSPSVPESPHRSRSDSESPPTKRGRSPSEDRGPRSTSNPREIKTIDFDSLSPSKLREQKVSSDISEKIADQKEMNHSREAFEHKPRSSRKIPTTPNPYKDLGKRFVQKEFSDIHSHSDQLESRKRNEAIKSEKFSGTMQHSKELDKQKSPSTHRHSHSVKRLKESYDGESVKADKENLSHTNDTKGKELYVESEAPLTSSKKVEQNDLSSKEGSGFEESEKRRAKIKDKRKHKRSDRYESTSDDSFDSDVEDRKEAKKRRKEERRLKKEEKRRRREERRHRKEERRSQKRKSKSVNAISSPSDTERNPNNRASDDEHLREEYQHGCKIEESESLQKRLEIELREKALESLRAKKGVSH</sequence>
<dbReference type="KEGG" id="sly:101263053"/>
<feature type="compositionally biased region" description="Basic residues" evidence="2">
    <location>
        <begin position="391"/>
        <end position="404"/>
    </location>
</feature>
<feature type="compositionally biased region" description="Low complexity" evidence="2">
    <location>
        <begin position="466"/>
        <end position="485"/>
    </location>
</feature>
<dbReference type="InParanoid" id="A0A3Q7HZW4"/>
<dbReference type="AlphaFoldDB" id="A0A3Q7HZW4"/>
<accession>A0A3Q7HZW4</accession>